<dbReference type="AlphaFoldDB" id="A0A6A6EN15"/>
<reference evidence="2" key="1">
    <citation type="journal article" date="2020" name="Stud. Mycol.">
        <title>101 Dothideomycetes genomes: a test case for predicting lifestyles and emergence of pathogens.</title>
        <authorList>
            <person name="Haridas S."/>
            <person name="Albert R."/>
            <person name="Binder M."/>
            <person name="Bloem J."/>
            <person name="Labutti K."/>
            <person name="Salamov A."/>
            <person name="Andreopoulos B."/>
            <person name="Baker S."/>
            <person name="Barry K."/>
            <person name="Bills G."/>
            <person name="Bluhm B."/>
            <person name="Cannon C."/>
            <person name="Castanera R."/>
            <person name="Culley D."/>
            <person name="Daum C."/>
            <person name="Ezra D."/>
            <person name="Gonzalez J."/>
            <person name="Henrissat B."/>
            <person name="Kuo A."/>
            <person name="Liang C."/>
            <person name="Lipzen A."/>
            <person name="Lutzoni F."/>
            <person name="Magnuson J."/>
            <person name="Mondo S."/>
            <person name="Nolan M."/>
            <person name="Ohm R."/>
            <person name="Pangilinan J."/>
            <person name="Park H.-J."/>
            <person name="Ramirez L."/>
            <person name="Alfaro M."/>
            <person name="Sun H."/>
            <person name="Tritt A."/>
            <person name="Yoshinaga Y."/>
            <person name="Zwiers L.-H."/>
            <person name="Turgeon B."/>
            <person name="Goodwin S."/>
            <person name="Spatafora J."/>
            <person name="Crous P."/>
            <person name="Grigoriev I."/>
        </authorList>
    </citation>
    <scope>NUCLEOTIDE SEQUENCE</scope>
    <source>
        <strain evidence="2">CBS 207.26</strain>
    </source>
</reference>
<proteinExistence type="predicted"/>
<sequence length="155" mass="16779">LRMHYPASTITSPGSTLSREASKPPPTLSISFTVVKSKTATYIALCLDLDAPFPSVAILSPILHGIQADLTPQGEPDAEDWIKLTPGAKPTASYLPPNPPKFSGAHRYVFLIWEQPEGLTKDKIKSDLGLPDEVGLGARIRWDEDSCEKKLGLGD</sequence>
<evidence type="ECO:0000256" key="1">
    <source>
        <dbReference type="SAM" id="MobiDB-lite"/>
    </source>
</evidence>
<dbReference type="SUPFAM" id="SSF49777">
    <property type="entry name" value="PEBP-like"/>
    <property type="match status" value="1"/>
</dbReference>
<dbReference type="InterPro" id="IPR008914">
    <property type="entry name" value="PEBP"/>
</dbReference>
<accession>A0A6A6EN15</accession>
<dbReference type="InterPro" id="IPR035810">
    <property type="entry name" value="PEBP_euk"/>
</dbReference>
<evidence type="ECO:0000313" key="2">
    <source>
        <dbReference type="EMBL" id="KAF2192565.1"/>
    </source>
</evidence>
<dbReference type="EMBL" id="ML994615">
    <property type="protein sequence ID" value="KAF2192565.1"/>
    <property type="molecule type" value="Genomic_DNA"/>
</dbReference>
<dbReference type="Pfam" id="PF01161">
    <property type="entry name" value="PBP"/>
    <property type="match status" value="1"/>
</dbReference>
<dbReference type="OrthoDB" id="2506647at2759"/>
<organism evidence="2 3">
    <name type="scientific">Zopfia rhizophila CBS 207.26</name>
    <dbReference type="NCBI Taxonomy" id="1314779"/>
    <lineage>
        <taxon>Eukaryota</taxon>
        <taxon>Fungi</taxon>
        <taxon>Dikarya</taxon>
        <taxon>Ascomycota</taxon>
        <taxon>Pezizomycotina</taxon>
        <taxon>Dothideomycetes</taxon>
        <taxon>Dothideomycetes incertae sedis</taxon>
        <taxon>Zopfiaceae</taxon>
        <taxon>Zopfia</taxon>
    </lineage>
</organism>
<dbReference type="GO" id="GO:0005543">
    <property type="term" value="F:phospholipid binding"/>
    <property type="evidence" value="ECO:0007669"/>
    <property type="project" value="TreeGrafter"/>
</dbReference>
<evidence type="ECO:0000313" key="3">
    <source>
        <dbReference type="Proteomes" id="UP000800200"/>
    </source>
</evidence>
<dbReference type="Gene3D" id="3.90.280.10">
    <property type="entry name" value="PEBP-like"/>
    <property type="match status" value="1"/>
</dbReference>
<dbReference type="InterPro" id="IPR036610">
    <property type="entry name" value="PEBP-like_sf"/>
</dbReference>
<protein>
    <submittedName>
        <fullName evidence="2">PEBP-like protein</fullName>
    </submittedName>
</protein>
<keyword evidence="3" id="KW-1185">Reference proteome</keyword>
<feature type="region of interest" description="Disordered" evidence="1">
    <location>
        <begin position="1"/>
        <end position="25"/>
    </location>
</feature>
<name>A0A6A6EN15_9PEZI</name>
<dbReference type="Proteomes" id="UP000800200">
    <property type="component" value="Unassembled WGS sequence"/>
</dbReference>
<dbReference type="CDD" id="cd00866">
    <property type="entry name" value="PEBP_euk"/>
    <property type="match status" value="1"/>
</dbReference>
<dbReference type="GO" id="GO:0046578">
    <property type="term" value="P:regulation of Ras protein signal transduction"/>
    <property type="evidence" value="ECO:0007669"/>
    <property type="project" value="TreeGrafter"/>
</dbReference>
<feature type="non-terminal residue" evidence="2">
    <location>
        <position position="155"/>
    </location>
</feature>
<dbReference type="GO" id="GO:0030162">
    <property type="term" value="P:regulation of proteolysis"/>
    <property type="evidence" value="ECO:0007669"/>
    <property type="project" value="TreeGrafter"/>
</dbReference>
<dbReference type="GO" id="GO:0030414">
    <property type="term" value="F:peptidase inhibitor activity"/>
    <property type="evidence" value="ECO:0007669"/>
    <property type="project" value="TreeGrafter"/>
</dbReference>
<feature type="compositionally biased region" description="Polar residues" evidence="1">
    <location>
        <begin position="8"/>
        <end position="19"/>
    </location>
</feature>
<dbReference type="PANTHER" id="PTHR11362">
    <property type="entry name" value="PHOSPHATIDYLETHANOLAMINE-BINDING PROTEIN"/>
    <property type="match status" value="1"/>
</dbReference>
<feature type="non-terminal residue" evidence="2">
    <location>
        <position position="1"/>
    </location>
</feature>
<dbReference type="PANTHER" id="PTHR11362:SF78">
    <property type="entry name" value="PROTEASE INHIBITOR"/>
    <property type="match status" value="1"/>
</dbReference>
<gene>
    <name evidence="2" type="ORF">K469DRAFT_531361</name>
</gene>